<feature type="transmembrane region" description="Helical" evidence="1">
    <location>
        <begin position="12"/>
        <end position="34"/>
    </location>
</feature>
<reference evidence="2" key="2">
    <citation type="journal article" date="2021" name="PeerJ">
        <title>Extensive microbial diversity within the chicken gut microbiome revealed by metagenomics and culture.</title>
        <authorList>
            <person name="Gilroy R."/>
            <person name="Ravi A."/>
            <person name="Getino M."/>
            <person name="Pursley I."/>
            <person name="Horton D.L."/>
            <person name="Alikhan N.F."/>
            <person name="Baker D."/>
            <person name="Gharbi K."/>
            <person name="Hall N."/>
            <person name="Watson M."/>
            <person name="Adriaenssens E.M."/>
            <person name="Foster-Nyarko E."/>
            <person name="Jarju S."/>
            <person name="Secka A."/>
            <person name="Antonio M."/>
            <person name="Oren A."/>
            <person name="Chaudhuri R.R."/>
            <person name="La Ragione R."/>
            <person name="Hildebrand F."/>
            <person name="Pallen M.J."/>
        </authorList>
    </citation>
    <scope>NUCLEOTIDE SEQUENCE</scope>
    <source>
        <strain evidence="2">ChiSxjej1B13-7041</strain>
    </source>
</reference>
<gene>
    <name evidence="2" type="ORF">IAB98_06325</name>
</gene>
<proteinExistence type="predicted"/>
<evidence type="ECO:0008006" key="4">
    <source>
        <dbReference type="Google" id="ProtNLM"/>
    </source>
</evidence>
<accession>A0A9D1EJL1</accession>
<keyword evidence="1" id="KW-0472">Membrane</keyword>
<comment type="caution">
    <text evidence="2">The sequence shown here is derived from an EMBL/GenBank/DDBJ whole genome shotgun (WGS) entry which is preliminary data.</text>
</comment>
<evidence type="ECO:0000313" key="2">
    <source>
        <dbReference type="EMBL" id="HIR93016.1"/>
    </source>
</evidence>
<evidence type="ECO:0000313" key="3">
    <source>
        <dbReference type="Proteomes" id="UP000886841"/>
    </source>
</evidence>
<dbReference type="EMBL" id="DVHU01000059">
    <property type="protein sequence ID" value="HIR93016.1"/>
    <property type="molecule type" value="Genomic_DNA"/>
</dbReference>
<keyword evidence="1" id="KW-1133">Transmembrane helix</keyword>
<dbReference type="AlphaFoldDB" id="A0A9D1EJL1"/>
<sequence>MKKGKLKGSFTVEAVLLQGLLLLVIFLSIALYWYSHNRIWFTAAACEAAITGSMEESWNPQAAEGIVEDKLEQIQGNQAFPCKNVTLEKSVGESQIRVSCRGENSSVFGGWTGSFRVQGESRVTRPAEYIRRIRALEELAGEG</sequence>
<dbReference type="Proteomes" id="UP000886841">
    <property type="component" value="Unassembled WGS sequence"/>
</dbReference>
<evidence type="ECO:0000256" key="1">
    <source>
        <dbReference type="SAM" id="Phobius"/>
    </source>
</evidence>
<name>A0A9D1EJL1_9FIRM</name>
<reference evidence="2" key="1">
    <citation type="submission" date="2020-10" db="EMBL/GenBank/DDBJ databases">
        <authorList>
            <person name="Gilroy R."/>
        </authorList>
    </citation>
    <scope>NUCLEOTIDE SEQUENCE</scope>
    <source>
        <strain evidence="2">ChiSxjej1B13-7041</strain>
    </source>
</reference>
<protein>
    <recommendedName>
        <fullName evidence="4">Pilus assembly protein</fullName>
    </recommendedName>
</protein>
<organism evidence="2 3">
    <name type="scientific">Candidatus Egerieimonas intestinavium</name>
    <dbReference type="NCBI Taxonomy" id="2840777"/>
    <lineage>
        <taxon>Bacteria</taxon>
        <taxon>Bacillati</taxon>
        <taxon>Bacillota</taxon>
        <taxon>Clostridia</taxon>
        <taxon>Lachnospirales</taxon>
        <taxon>Lachnospiraceae</taxon>
        <taxon>Lachnospiraceae incertae sedis</taxon>
        <taxon>Candidatus Egerieimonas</taxon>
    </lineage>
</organism>
<keyword evidence="1" id="KW-0812">Transmembrane</keyword>